<evidence type="ECO:0000256" key="3">
    <source>
        <dbReference type="ARBA" id="ARBA00022692"/>
    </source>
</evidence>
<keyword evidence="2" id="KW-1003">Cell membrane</keyword>
<evidence type="ECO:0000259" key="7">
    <source>
        <dbReference type="Pfam" id="PF06271"/>
    </source>
</evidence>
<accession>A0A1G2HPT7</accession>
<evidence type="ECO:0000256" key="1">
    <source>
        <dbReference type="ARBA" id="ARBA00004651"/>
    </source>
</evidence>
<keyword evidence="5 6" id="KW-0472">Membrane</keyword>
<reference evidence="8 9" key="1">
    <citation type="journal article" date="2016" name="Nat. Commun.">
        <title>Thousands of microbial genomes shed light on interconnected biogeochemical processes in an aquifer system.</title>
        <authorList>
            <person name="Anantharaman K."/>
            <person name="Brown C.T."/>
            <person name="Hug L.A."/>
            <person name="Sharon I."/>
            <person name="Castelle C.J."/>
            <person name="Probst A.J."/>
            <person name="Thomas B.C."/>
            <person name="Singh A."/>
            <person name="Wilkins M.J."/>
            <person name="Karaoz U."/>
            <person name="Brodie E.L."/>
            <person name="Williams K.H."/>
            <person name="Hubbard S.S."/>
            <person name="Banfield J.F."/>
        </authorList>
    </citation>
    <scope>NUCLEOTIDE SEQUENCE [LARGE SCALE GENOMIC DNA]</scope>
</reference>
<evidence type="ECO:0000256" key="2">
    <source>
        <dbReference type="ARBA" id="ARBA00022475"/>
    </source>
</evidence>
<dbReference type="Pfam" id="PF06271">
    <property type="entry name" value="RDD"/>
    <property type="match status" value="1"/>
</dbReference>
<comment type="caution">
    <text evidence="8">The sequence shown here is derived from an EMBL/GenBank/DDBJ whole genome shotgun (WGS) entry which is preliminary data.</text>
</comment>
<dbReference type="PANTHER" id="PTHR36115:SF9">
    <property type="entry name" value="LMO1584 PROTEIN"/>
    <property type="match status" value="1"/>
</dbReference>
<name>A0A1G2HPT7_9BACT</name>
<evidence type="ECO:0000256" key="6">
    <source>
        <dbReference type="SAM" id="Phobius"/>
    </source>
</evidence>
<comment type="subcellular location">
    <subcellularLocation>
        <location evidence="1">Cell membrane</location>
        <topology evidence="1">Multi-pass membrane protein</topology>
    </subcellularLocation>
</comment>
<evidence type="ECO:0000256" key="4">
    <source>
        <dbReference type="ARBA" id="ARBA00022989"/>
    </source>
</evidence>
<dbReference type="InterPro" id="IPR010432">
    <property type="entry name" value="RDD"/>
</dbReference>
<protein>
    <recommendedName>
        <fullName evidence="7">RDD domain-containing protein</fullName>
    </recommendedName>
</protein>
<sequence>MRFVAALLDGIILGIPNAILQFSLMWGTGSVALSYIPTIAIVVLTIYLDGNVGGTPGKLILGLRIVNEQGTTIGIPRAILRYIGKIVSGMILLIGYIMIGFTQKKQGLHDMIASTYVVYK</sequence>
<keyword evidence="3 6" id="KW-0812">Transmembrane</keyword>
<dbReference type="STRING" id="1802202.A2730_03895"/>
<feature type="transmembrane region" description="Helical" evidence="6">
    <location>
        <begin position="82"/>
        <end position="101"/>
    </location>
</feature>
<organism evidence="8 9">
    <name type="scientific">Candidatus Staskawiczbacteria bacterium RIFCSPHIGHO2_01_FULL_39_25</name>
    <dbReference type="NCBI Taxonomy" id="1802202"/>
    <lineage>
        <taxon>Bacteria</taxon>
        <taxon>Candidatus Staskawicziibacteriota</taxon>
    </lineage>
</organism>
<proteinExistence type="predicted"/>
<evidence type="ECO:0000313" key="9">
    <source>
        <dbReference type="Proteomes" id="UP000176855"/>
    </source>
</evidence>
<feature type="domain" description="RDD" evidence="7">
    <location>
        <begin position="2"/>
        <end position="113"/>
    </location>
</feature>
<keyword evidence="4 6" id="KW-1133">Transmembrane helix</keyword>
<gene>
    <name evidence="8" type="ORF">A2730_03895</name>
</gene>
<dbReference type="InterPro" id="IPR051791">
    <property type="entry name" value="Pra-immunoreactive"/>
</dbReference>
<dbReference type="EMBL" id="MHOO01000006">
    <property type="protein sequence ID" value="OGZ64409.1"/>
    <property type="molecule type" value="Genomic_DNA"/>
</dbReference>
<evidence type="ECO:0000256" key="5">
    <source>
        <dbReference type="ARBA" id="ARBA00023136"/>
    </source>
</evidence>
<dbReference type="AlphaFoldDB" id="A0A1G2HPT7"/>
<dbReference type="Proteomes" id="UP000176855">
    <property type="component" value="Unassembled WGS sequence"/>
</dbReference>
<dbReference type="PANTHER" id="PTHR36115">
    <property type="entry name" value="PROLINE-RICH ANTIGEN HOMOLOG-RELATED"/>
    <property type="match status" value="1"/>
</dbReference>
<feature type="transmembrane region" description="Helical" evidence="6">
    <location>
        <begin position="24"/>
        <end position="48"/>
    </location>
</feature>
<evidence type="ECO:0000313" key="8">
    <source>
        <dbReference type="EMBL" id="OGZ64409.1"/>
    </source>
</evidence>
<dbReference type="GO" id="GO:0005886">
    <property type="term" value="C:plasma membrane"/>
    <property type="evidence" value="ECO:0007669"/>
    <property type="project" value="UniProtKB-SubCell"/>
</dbReference>